<evidence type="ECO:0000256" key="4">
    <source>
        <dbReference type="ARBA" id="ARBA00023284"/>
    </source>
</evidence>
<keyword evidence="5" id="KW-1133">Transmembrane helix</keyword>
<keyword evidence="4" id="KW-0676">Redox-active center</keyword>
<protein>
    <submittedName>
        <fullName evidence="10">Unannotated protein</fullName>
    </submittedName>
</protein>
<evidence type="ECO:0000256" key="5">
    <source>
        <dbReference type="SAM" id="Phobius"/>
    </source>
</evidence>
<feature type="transmembrane region" description="Helical" evidence="5">
    <location>
        <begin position="12"/>
        <end position="34"/>
    </location>
</feature>
<dbReference type="EMBL" id="CAFAAL010000052">
    <property type="protein sequence ID" value="CAB4802515.1"/>
    <property type="molecule type" value="Genomic_DNA"/>
</dbReference>
<dbReference type="CDD" id="cd02966">
    <property type="entry name" value="TlpA_like_family"/>
    <property type="match status" value="1"/>
</dbReference>
<dbReference type="GO" id="GO:0016209">
    <property type="term" value="F:antioxidant activity"/>
    <property type="evidence" value="ECO:0007669"/>
    <property type="project" value="InterPro"/>
</dbReference>
<dbReference type="InterPro" id="IPR036249">
    <property type="entry name" value="Thioredoxin-like_sf"/>
</dbReference>
<comment type="subcellular location">
    <subcellularLocation>
        <location evidence="1">Cell envelope</location>
    </subcellularLocation>
</comment>
<evidence type="ECO:0000313" key="12">
    <source>
        <dbReference type="EMBL" id="CAB5024716.1"/>
    </source>
</evidence>
<dbReference type="PANTHER" id="PTHR42852">
    <property type="entry name" value="THIOL:DISULFIDE INTERCHANGE PROTEIN DSBE"/>
    <property type="match status" value="1"/>
</dbReference>
<proteinExistence type="predicted"/>
<evidence type="ECO:0000256" key="1">
    <source>
        <dbReference type="ARBA" id="ARBA00004196"/>
    </source>
</evidence>
<dbReference type="InterPro" id="IPR050553">
    <property type="entry name" value="Thioredoxin_ResA/DsbE_sf"/>
</dbReference>
<dbReference type="InterPro" id="IPR000866">
    <property type="entry name" value="AhpC/TSA"/>
</dbReference>
<dbReference type="GO" id="GO:0016491">
    <property type="term" value="F:oxidoreductase activity"/>
    <property type="evidence" value="ECO:0007669"/>
    <property type="project" value="InterPro"/>
</dbReference>
<evidence type="ECO:0000313" key="8">
    <source>
        <dbReference type="EMBL" id="CAB4765285.1"/>
    </source>
</evidence>
<dbReference type="Pfam" id="PF00578">
    <property type="entry name" value="AhpC-TSA"/>
    <property type="match status" value="1"/>
</dbReference>
<gene>
    <name evidence="7" type="ORF">UFOPK2658_01025</name>
    <name evidence="8" type="ORF">UFOPK2880_00420</name>
    <name evidence="9" type="ORF">UFOPK3004_00755</name>
    <name evidence="10" type="ORF">UFOPK3304_00585</name>
    <name evidence="11" type="ORF">UFOPK3494_00785</name>
    <name evidence="12" type="ORF">UFOPK4134_00486</name>
</gene>
<dbReference type="PANTHER" id="PTHR42852:SF6">
    <property type="entry name" value="THIOL:DISULFIDE INTERCHANGE PROTEIN DSBE"/>
    <property type="match status" value="1"/>
</dbReference>
<keyword evidence="5" id="KW-0812">Transmembrane</keyword>
<dbReference type="EMBL" id="CAFBMF010000038">
    <property type="protein sequence ID" value="CAB4898036.1"/>
    <property type="molecule type" value="Genomic_DNA"/>
</dbReference>
<dbReference type="Gene3D" id="3.40.30.10">
    <property type="entry name" value="Glutaredoxin"/>
    <property type="match status" value="1"/>
</dbReference>
<evidence type="ECO:0000313" key="9">
    <source>
        <dbReference type="EMBL" id="CAB4802515.1"/>
    </source>
</evidence>
<evidence type="ECO:0000313" key="10">
    <source>
        <dbReference type="EMBL" id="CAB4863357.1"/>
    </source>
</evidence>
<reference evidence="10" key="1">
    <citation type="submission" date="2020-05" db="EMBL/GenBank/DDBJ databases">
        <authorList>
            <person name="Chiriac C."/>
            <person name="Salcher M."/>
            <person name="Ghai R."/>
            <person name="Kavagutti S V."/>
        </authorList>
    </citation>
    <scope>NUCLEOTIDE SEQUENCE</scope>
</reference>
<evidence type="ECO:0000259" key="6">
    <source>
        <dbReference type="PROSITE" id="PS51352"/>
    </source>
</evidence>
<evidence type="ECO:0000313" key="11">
    <source>
        <dbReference type="EMBL" id="CAB4898036.1"/>
    </source>
</evidence>
<keyword evidence="2" id="KW-0201">Cytochrome c-type biogenesis</keyword>
<dbReference type="AlphaFoldDB" id="A0A6J7CXL6"/>
<dbReference type="SUPFAM" id="SSF52833">
    <property type="entry name" value="Thioredoxin-like"/>
    <property type="match status" value="1"/>
</dbReference>
<dbReference type="PROSITE" id="PS51352">
    <property type="entry name" value="THIOREDOXIN_2"/>
    <property type="match status" value="1"/>
</dbReference>
<dbReference type="EMBL" id="CAFBPS010000022">
    <property type="protein sequence ID" value="CAB5024716.1"/>
    <property type="molecule type" value="Genomic_DNA"/>
</dbReference>
<sequence>MALKESLRRLHPFVIAAIAAVIASACAIVIIGSFQQDSNQTDVVLDQPGVYQEPGIGTNAPVVGKQLKNADVLDLNDESISTSTLFTNGKPALINYWFSNCQPCKREMPALQDAFEKYGDRVSFIGINTQDSSDTASSFVNDIGVMYEILRDPNGESVVANGVSTFPTTFFVNAAGTIIKQVAGELTADDIAAAFSEMGIS</sequence>
<keyword evidence="3" id="KW-1015">Disulfide bond</keyword>
<dbReference type="EMBL" id="CAFBLJ010000021">
    <property type="protein sequence ID" value="CAB4863357.1"/>
    <property type="molecule type" value="Genomic_DNA"/>
</dbReference>
<keyword evidence="5" id="KW-0472">Membrane</keyword>
<organism evidence="10">
    <name type="scientific">freshwater metagenome</name>
    <dbReference type="NCBI Taxonomy" id="449393"/>
    <lineage>
        <taxon>unclassified sequences</taxon>
        <taxon>metagenomes</taxon>
        <taxon>ecological metagenomes</taxon>
    </lineage>
</organism>
<evidence type="ECO:0000256" key="2">
    <source>
        <dbReference type="ARBA" id="ARBA00022748"/>
    </source>
</evidence>
<dbReference type="GO" id="GO:0030313">
    <property type="term" value="C:cell envelope"/>
    <property type="evidence" value="ECO:0007669"/>
    <property type="project" value="UniProtKB-SubCell"/>
</dbReference>
<evidence type="ECO:0000313" key="7">
    <source>
        <dbReference type="EMBL" id="CAB4720985.1"/>
    </source>
</evidence>
<dbReference type="EMBL" id="CAEZYH010000038">
    <property type="protein sequence ID" value="CAB4720985.1"/>
    <property type="molecule type" value="Genomic_DNA"/>
</dbReference>
<name>A0A6J7CXL6_9ZZZZ</name>
<dbReference type="EMBL" id="CAEZZP010000015">
    <property type="protein sequence ID" value="CAB4765285.1"/>
    <property type="molecule type" value="Genomic_DNA"/>
</dbReference>
<dbReference type="GO" id="GO:0017004">
    <property type="term" value="P:cytochrome complex assembly"/>
    <property type="evidence" value="ECO:0007669"/>
    <property type="project" value="UniProtKB-KW"/>
</dbReference>
<feature type="domain" description="Thioredoxin" evidence="6">
    <location>
        <begin position="61"/>
        <end position="200"/>
    </location>
</feature>
<dbReference type="PROSITE" id="PS51257">
    <property type="entry name" value="PROKAR_LIPOPROTEIN"/>
    <property type="match status" value="1"/>
</dbReference>
<accession>A0A6J7CXL6</accession>
<evidence type="ECO:0000256" key="3">
    <source>
        <dbReference type="ARBA" id="ARBA00023157"/>
    </source>
</evidence>
<dbReference type="InterPro" id="IPR013766">
    <property type="entry name" value="Thioredoxin_domain"/>
</dbReference>